<dbReference type="SUPFAM" id="SSF74788">
    <property type="entry name" value="Cullin repeat-like"/>
    <property type="match status" value="1"/>
</dbReference>
<evidence type="ECO:0000259" key="6">
    <source>
        <dbReference type="Pfam" id="PF16528"/>
    </source>
</evidence>
<dbReference type="STRING" id="461836.A0A0L0DBG1"/>
<dbReference type="GO" id="GO:0015031">
    <property type="term" value="P:protein transport"/>
    <property type="evidence" value="ECO:0007669"/>
    <property type="project" value="UniProtKB-KW"/>
</dbReference>
<gene>
    <name evidence="7" type="ORF">AMSG_05945</name>
</gene>
<evidence type="ECO:0000313" key="8">
    <source>
        <dbReference type="Proteomes" id="UP000054408"/>
    </source>
</evidence>
<dbReference type="PANTHER" id="PTHR21426">
    <property type="entry name" value="EXOCYST COMPLEX COMPONENT 8"/>
    <property type="match status" value="1"/>
</dbReference>
<dbReference type="EMBL" id="GL349457">
    <property type="protein sequence ID" value="KNC49684.1"/>
    <property type="molecule type" value="Genomic_DNA"/>
</dbReference>
<evidence type="ECO:0000313" key="7">
    <source>
        <dbReference type="EMBL" id="KNC49684.1"/>
    </source>
</evidence>
<accession>A0A0L0DBG1</accession>
<evidence type="ECO:0000256" key="5">
    <source>
        <dbReference type="SAM" id="MobiDB-lite"/>
    </source>
</evidence>
<evidence type="ECO:0000256" key="1">
    <source>
        <dbReference type="ARBA" id="ARBA00007210"/>
    </source>
</evidence>
<proteinExistence type="inferred from homology"/>
<dbReference type="PANTHER" id="PTHR21426:SF12">
    <property type="entry name" value="EXOCYST COMPLEX COMPONENT 8"/>
    <property type="match status" value="1"/>
</dbReference>
<dbReference type="OMA" id="KQNRMPE"/>
<keyword evidence="2" id="KW-0813">Transport</keyword>
<keyword evidence="4" id="KW-0653">Protein transport</keyword>
<feature type="region of interest" description="Disordered" evidence="5">
    <location>
        <begin position="1"/>
        <end position="20"/>
    </location>
</feature>
<comment type="similarity">
    <text evidence="1">Belongs to the EXO84 family.</text>
</comment>
<keyword evidence="3" id="KW-0268">Exocytosis</keyword>
<dbReference type="InterPro" id="IPR033961">
    <property type="entry name" value="Exo84"/>
</dbReference>
<dbReference type="GO" id="GO:0006887">
    <property type="term" value="P:exocytosis"/>
    <property type="evidence" value="ECO:0007669"/>
    <property type="project" value="UniProtKB-KW"/>
</dbReference>
<evidence type="ECO:0000256" key="4">
    <source>
        <dbReference type="ARBA" id="ARBA00022927"/>
    </source>
</evidence>
<dbReference type="Gene3D" id="1.20.58.1220">
    <property type="entry name" value="Exo84p, C-terminal helical domain"/>
    <property type="match status" value="1"/>
</dbReference>
<evidence type="ECO:0000256" key="2">
    <source>
        <dbReference type="ARBA" id="ARBA00022448"/>
    </source>
</evidence>
<organism evidence="7 8">
    <name type="scientific">Thecamonas trahens ATCC 50062</name>
    <dbReference type="NCBI Taxonomy" id="461836"/>
    <lineage>
        <taxon>Eukaryota</taxon>
        <taxon>Apusozoa</taxon>
        <taxon>Apusomonadida</taxon>
        <taxon>Apusomonadidae</taxon>
        <taxon>Thecamonas</taxon>
    </lineage>
</organism>
<reference evidence="7 8" key="1">
    <citation type="submission" date="2010-05" db="EMBL/GenBank/DDBJ databases">
        <title>The Genome Sequence of Thecamonas trahens ATCC 50062.</title>
        <authorList>
            <consortium name="The Broad Institute Genome Sequencing Platform"/>
            <person name="Russ C."/>
            <person name="Cuomo C."/>
            <person name="Shea T."/>
            <person name="Young S.K."/>
            <person name="Zeng Q."/>
            <person name="Koehrsen M."/>
            <person name="Haas B."/>
            <person name="Borodovsky M."/>
            <person name="Guigo R."/>
            <person name="Alvarado L."/>
            <person name="Berlin A."/>
            <person name="Bochicchio J."/>
            <person name="Borenstein D."/>
            <person name="Chapman S."/>
            <person name="Chen Z."/>
            <person name="Freedman E."/>
            <person name="Gellesch M."/>
            <person name="Goldberg J."/>
            <person name="Griggs A."/>
            <person name="Gujja S."/>
            <person name="Heilman E."/>
            <person name="Heiman D."/>
            <person name="Hepburn T."/>
            <person name="Howarth C."/>
            <person name="Jen D."/>
            <person name="Larson L."/>
            <person name="Mehta T."/>
            <person name="Park D."/>
            <person name="Pearson M."/>
            <person name="Roberts A."/>
            <person name="Saif S."/>
            <person name="Shenoy N."/>
            <person name="Sisk P."/>
            <person name="Stolte C."/>
            <person name="Sykes S."/>
            <person name="Thomson T."/>
            <person name="Walk T."/>
            <person name="White J."/>
            <person name="Yandava C."/>
            <person name="Burger G."/>
            <person name="Gray M.W."/>
            <person name="Holland P.W.H."/>
            <person name="King N."/>
            <person name="Lang F.B.F."/>
            <person name="Roger A.J."/>
            <person name="Ruiz-Trillo I."/>
            <person name="Lander E."/>
            <person name="Nusbaum C."/>
        </authorList>
    </citation>
    <scope>NUCLEOTIDE SEQUENCE [LARGE SCALE GENOMIC DNA]</scope>
    <source>
        <strain evidence="7 8">ATCC 50062</strain>
    </source>
</reference>
<sequence>MPRHKGHERGGGSHGGRGKGGAQLSFSAFSAKGFSPQTAAEGVLAEATADDVANSMLPALERMTKHASTSLVGNLYDNHSTFIGISLHIEELRTASATLRSSLSGFSHALDDVAASFPDLAEPHDAAAAALRRHDARGAAAGLLPELAALLALPDELEALLAERRLADAVEKVLAARAPPAAASPVYPYIKDRIDAVAVQLVAALVDDASPDAVPLLVRLGEIARAQRVLLAAADAELAAALACIRFSGNLVGYVRALAGEVFGAVARTAERYHAAFTHPHAASALLAWATHQVTDFAASFERLVFSASEYAVIAQCMEVALDAARADADCGLSLEFFLHSALGKALETLVEAVLDKAKPVLDAYVASEKWNSREMRVMEGESSTVVKLSESAKYVYLCLSKFVSDVSAVVRPSLCGCVVGSIVSFVESYVATLARALSSPEASGSARWATDKQAFVMMGNVASLGFELVPKLTSRLAALFGADRVSLLLALATRLQAAVDELVDAFAAVRASFLLSSKLGWASDVAAYTTSTVSHADAEPSRAMSQLFVYLAKMGLALEAHLDGEMASSMEFATGPRTFGFGGLQQFVLDLRFFAAAVALREPEVADRVAGHVEAAVSAAVASYAASSGNDPSDVLKSTSWFNDRVGAGLDGLRRHGWVR</sequence>
<dbReference type="AlphaFoldDB" id="A0A0L0DBG1"/>
<dbReference type="eggNOG" id="KOG2215">
    <property type="taxonomic scope" value="Eukaryota"/>
</dbReference>
<feature type="domain" description="Exocyst component Exo84 C-terminal" evidence="6">
    <location>
        <begin position="152"/>
        <end position="335"/>
    </location>
</feature>
<dbReference type="GeneID" id="25565238"/>
<dbReference type="RefSeq" id="XP_013757480.1">
    <property type="nucleotide sequence ID" value="XM_013902026.1"/>
</dbReference>
<dbReference type="Pfam" id="PF16528">
    <property type="entry name" value="Exo84_C"/>
    <property type="match status" value="1"/>
</dbReference>
<dbReference type="InterPro" id="IPR016159">
    <property type="entry name" value="Cullin_repeat-like_dom_sf"/>
</dbReference>
<dbReference type="Proteomes" id="UP000054408">
    <property type="component" value="Unassembled WGS sequence"/>
</dbReference>
<dbReference type="InterPro" id="IPR042560">
    <property type="entry name" value="Exo84_C_2"/>
</dbReference>
<keyword evidence="8" id="KW-1185">Reference proteome</keyword>
<name>A0A0L0DBG1_THETB</name>
<protein>
    <recommendedName>
        <fullName evidence="6">Exocyst component Exo84 C-terminal domain-containing protein</fullName>
    </recommendedName>
</protein>
<dbReference type="InterPro" id="IPR032403">
    <property type="entry name" value="Exo84_C"/>
</dbReference>
<evidence type="ECO:0000256" key="3">
    <source>
        <dbReference type="ARBA" id="ARBA00022483"/>
    </source>
</evidence>
<dbReference type="OrthoDB" id="642193at2759"/>
<dbReference type="GO" id="GO:0006893">
    <property type="term" value="P:Golgi to plasma membrane transport"/>
    <property type="evidence" value="ECO:0007669"/>
    <property type="project" value="TreeGrafter"/>
</dbReference>
<dbReference type="GO" id="GO:0000145">
    <property type="term" value="C:exocyst"/>
    <property type="evidence" value="ECO:0007669"/>
    <property type="project" value="InterPro"/>
</dbReference>